<feature type="region of interest" description="Disordered" evidence="1">
    <location>
        <begin position="132"/>
        <end position="215"/>
    </location>
</feature>
<dbReference type="InParanoid" id="A0A4S2MQH4"/>
<feature type="region of interest" description="Disordered" evidence="1">
    <location>
        <begin position="411"/>
        <end position="607"/>
    </location>
</feature>
<dbReference type="Pfam" id="PF10419">
    <property type="entry name" value="TFIIIC_sub6"/>
    <property type="match status" value="1"/>
</dbReference>
<feature type="compositionally biased region" description="Basic and acidic residues" evidence="1">
    <location>
        <begin position="429"/>
        <end position="440"/>
    </location>
</feature>
<feature type="compositionally biased region" description="Polar residues" evidence="1">
    <location>
        <begin position="315"/>
        <end position="327"/>
    </location>
</feature>
<feature type="compositionally biased region" description="Acidic residues" evidence="1">
    <location>
        <begin position="441"/>
        <end position="470"/>
    </location>
</feature>
<feature type="region of interest" description="Disordered" evidence="1">
    <location>
        <begin position="304"/>
        <end position="347"/>
    </location>
</feature>
<feature type="domain" description="Transcription factor TFIIIC triple barrel" evidence="2">
    <location>
        <begin position="216"/>
        <end position="320"/>
    </location>
</feature>
<feature type="region of interest" description="Disordered" evidence="1">
    <location>
        <begin position="371"/>
        <end position="390"/>
    </location>
</feature>
<evidence type="ECO:0000313" key="3">
    <source>
        <dbReference type="EMBL" id="TGZ79480.1"/>
    </source>
</evidence>
<evidence type="ECO:0000256" key="1">
    <source>
        <dbReference type="SAM" id="MobiDB-lite"/>
    </source>
</evidence>
<accession>A0A4S2MQH4</accession>
<dbReference type="STRING" id="341454.A0A4S2MQH4"/>
<evidence type="ECO:0000259" key="2">
    <source>
        <dbReference type="Pfam" id="PF10419"/>
    </source>
</evidence>
<feature type="compositionally biased region" description="Basic residues" evidence="1">
    <location>
        <begin position="148"/>
        <end position="164"/>
    </location>
</feature>
<feature type="compositionally biased region" description="Basic residues" evidence="1">
    <location>
        <begin position="598"/>
        <end position="607"/>
    </location>
</feature>
<reference evidence="3 4" key="1">
    <citation type="submission" date="2019-04" db="EMBL/GenBank/DDBJ databases">
        <title>Comparative genomics and transcriptomics to analyze fruiting body development in filamentous ascomycetes.</title>
        <authorList>
            <consortium name="DOE Joint Genome Institute"/>
            <person name="Lutkenhaus R."/>
            <person name="Traeger S."/>
            <person name="Breuer J."/>
            <person name="Kuo A."/>
            <person name="Lipzen A."/>
            <person name="Pangilinan J."/>
            <person name="Dilworth D."/>
            <person name="Sandor L."/>
            <person name="Poggeler S."/>
            <person name="Barry K."/>
            <person name="Grigoriev I.V."/>
            <person name="Nowrousian M."/>
        </authorList>
    </citation>
    <scope>NUCLEOTIDE SEQUENCE [LARGE SCALE GENOMIC DNA]</scope>
    <source>
        <strain evidence="3 4">CBS 389.68</strain>
    </source>
</reference>
<dbReference type="AlphaFoldDB" id="A0A4S2MQH4"/>
<feature type="compositionally biased region" description="Low complexity" evidence="1">
    <location>
        <begin position="138"/>
        <end position="147"/>
    </location>
</feature>
<dbReference type="EMBL" id="ML220131">
    <property type="protein sequence ID" value="TGZ79480.1"/>
    <property type="molecule type" value="Genomic_DNA"/>
</dbReference>
<protein>
    <recommendedName>
        <fullName evidence="2">Transcription factor TFIIIC triple barrel domain-containing protein</fullName>
    </recommendedName>
</protein>
<proteinExistence type="predicted"/>
<name>A0A4S2MQH4_9PEZI</name>
<organism evidence="3 4">
    <name type="scientific">Ascodesmis nigricans</name>
    <dbReference type="NCBI Taxonomy" id="341454"/>
    <lineage>
        <taxon>Eukaryota</taxon>
        <taxon>Fungi</taxon>
        <taxon>Dikarya</taxon>
        <taxon>Ascomycota</taxon>
        <taxon>Pezizomycotina</taxon>
        <taxon>Pezizomycetes</taxon>
        <taxon>Pezizales</taxon>
        <taxon>Ascodesmidaceae</taxon>
        <taxon>Ascodesmis</taxon>
    </lineage>
</organism>
<dbReference type="Proteomes" id="UP000298138">
    <property type="component" value="Unassembled WGS sequence"/>
</dbReference>
<feature type="compositionally biased region" description="Polar residues" evidence="1">
    <location>
        <begin position="238"/>
        <end position="252"/>
    </location>
</feature>
<sequence>MAAVPAEVVPYDSEMSATDRIPCQRAVDNQSPWTTNRRGQPIAVAVVEDRPRCMNLGSPSQFSNSHSYEESWMPPEFPYMEHYTGSPIDLEISLGNLAGKSRWGCRPRILPFLRSCLVFLFCLFTTLSSAAESHPPHTHASPHTTPHTTHHTPHTTHHTPHHTPHTVFSSPHPHPLNSPASLIPPARQLTHPHHLPPMTDASPPPTTGASSTDSGTEYEDHYLVLDLTIPNPSILATGPSTNPHVNRSTANPTIPLPLYRPSSTPEHLRLQLLDLDSDQPLLSYQNRLYTGKWTQTIGSELHLTLPPRDEDDADSTTNPSIPTLTTPQQRQRQRKSTHPRRRTGGGYYISAREATSAASAFLGKNVHLTNPLYRDDEEDNNDDKEADPAGDIVAVVPLGYRVRFTPAVVKPKQRGFREQQQQRGHFIRRLREMQIRKGETVSDDDDDDDYADENEDDEEEEGEEEQEYDEVASQLVRENGAAAAGEEMEDLPNPSGVKPAVKKKPPQLKTTAKKAVGEEVKESGAGYFSPGWNSREATAARGESLPADEVNSAADAPAEDIGDGDGGGGSEQPPPPPPPHEVPDARASSTPTTPSLRRSSRRAAKEG</sequence>
<dbReference type="InterPro" id="IPR019481">
    <property type="entry name" value="TFIIIC_triple_barrel"/>
</dbReference>
<feature type="compositionally biased region" description="Acidic residues" evidence="1">
    <location>
        <begin position="375"/>
        <end position="385"/>
    </location>
</feature>
<feature type="region of interest" description="Disordered" evidence="1">
    <location>
        <begin position="234"/>
        <end position="257"/>
    </location>
</feature>
<feature type="compositionally biased region" description="Low complexity" evidence="1">
    <location>
        <begin position="585"/>
        <end position="597"/>
    </location>
</feature>
<feature type="compositionally biased region" description="Basic residues" evidence="1">
    <location>
        <begin position="331"/>
        <end position="343"/>
    </location>
</feature>
<gene>
    <name evidence="3" type="ORF">EX30DRAFT_350218</name>
</gene>
<dbReference type="Gene3D" id="2.60.40.4370">
    <property type="match status" value="1"/>
</dbReference>
<evidence type="ECO:0000313" key="4">
    <source>
        <dbReference type="Proteomes" id="UP000298138"/>
    </source>
</evidence>
<keyword evidence="4" id="KW-1185">Reference proteome</keyword>
<dbReference type="OrthoDB" id="1877767at2759"/>